<feature type="compositionally biased region" description="Acidic residues" evidence="1">
    <location>
        <begin position="405"/>
        <end position="415"/>
    </location>
</feature>
<protein>
    <submittedName>
        <fullName evidence="2">Uncharacterized protein</fullName>
    </submittedName>
</protein>
<dbReference type="Proteomes" id="UP000799118">
    <property type="component" value="Unassembled WGS sequence"/>
</dbReference>
<accession>A0A6A4GVV5</accession>
<dbReference type="EMBL" id="ML769708">
    <property type="protein sequence ID" value="KAE9389187.1"/>
    <property type="molecule type" value="Genomic_DNA"/>
</dbReference>
<feature type="compositionally biased region" description="Basic and acidic residues" evidence="1">
    <location>
        <begin position="316"/>
        <end position="326"/>
    </location>
</feature>
<organism evidence="2 3">
    <name type="scientific">Gymnopus androsaceus JB14</name>
    <dbReference type="NCBI Taxonomy" id="1447944"/>
    <lineage>
        <taxon>Eukaryota</taxon>
        <taxon>Fungi</taxon>
        <taxon>Dikarya</taxon>
        <taxon>Basidiomycota</taxon>
        <taxon>Agaricomycotina</taxon>
        <taxon>Agaricomycetes</taxon>
        <taxon>Agaricomycetidae</taxon>
        <taxon>Agaricales</taxon>
        <taxon>Marasmiineae</taxon>
        <taxon>Omphalotaceae</taxon>
        <taxon>Gymnopus</taxon>
    </lineage>
</organism>
<dbReference type="AlphaFoldDB" id="A0A6A4GVV5"/>
<feature type="compositionally biased region" description="Basic and acidic residues" evidence="1">
    <location>
        <begin position="363"/>
        <end position="374"/>
    </location>
</feature>
<gene>
    <name evidence="2" type="ORF">BT96DRAFT_1003481</name>
</gene>
<reference evidence="2" key="1">
    <citation type="journal article" date="2019" name="Environ. Microbiol.">
        <title>Fungal ecological strategies reflected in gene transcription - a case study of two litter decomposers.</title>
        <authorList>
            <person name="Barbi F."/>
            <person name="Kohler A."/>
            <person name="Barry K."/>
            <person name="Baskaran P."/>
            <person name="Daum C."/>
            <person name="Fauchery L."/>
            <person name="Ihrmark K."/>
            <person name="Kuo A."/>
            <person name="LaButti K."/>
            <person name="Lipzen A."/>
            <person name="Morin E."/>
            <person name="Grigoriev I.V."/>
            <person name="Henrissat B."/>
            <person name="Lindahl B."/>
            <person name="Martin F."/>
        </authorList>
    </citation>
    <scope>NUCLEOTIDE SEQUENCE</scope>
    <source>
        <strain evidence="2">JB14</strain>
    </source>
</reference>
<keyword evidence="3" id="KW-1185">Reference proteome</keyword>
<feature type="region of interest" description="Disordered" evidence="1">
    <location>
        <begin position="294"/>
        <end position="415"/>
    </location>
</feature>
<feature type="compositionally biased region" description="Basic residues" evidence="1">
    <location>
        <begin position="347"/>
        <end position="362"/>
    </location>
</feature>
<sequence length="415" mass="46449">MTAYKAKLEEIANENSYKVNCIKQLALYSPPIKSRHKVSEWNIMVYFKGKDLNDNKGPGNHKTLNKICKELHKDKDLMAAINNSKEMKIYCEEYYEAKEAKSKGKVQRVSGKSMAQVASKTLDLLQAQCNYAFLTPGTNSFGMTTCASFEKDTAKDFFGAGPVDNFLCKKFGISLVKLGECFNVCVVGKKKLSKADMVKAMVKLINCSLEEITGVKDLVMAYSKYEERFVAVYKVVINGWPEDIPWVLPQLLRKVEDMKELYNAWLEGQACWQKLTSKQVQELKAQWEPVAGRVKQVKKKQTTHDDGDAQMSEDEERARGEKRKASGDTAKAQKHLHLGDDKDGRKTGKVKVKSGTKGKGKVVSKEKAKGKGKEGVSAGKSCGSMAHKAKENIVSIPDRIKDDKEGELDEYVEDE</sequence>
<evidence type="ECO:0000313" key="3">
    <source>
        <dbReference type="Proteomes" id="UP000799118"/>
    </source>
</evidence>
<name>A0A6A4GVV5_9AGAR</name>
<proteinExistence type="predicted"/>
<dbReference type="OrthoDB" id="3247681at2759"/>
<feature type="compositionally biased region" description="Basic and acidic residues" evidence="1">
    <location>
        <begin position="337"/>
        <end position="346"/>
    </location>
</feature>
<evidence type="ECO:0000256" key="1">
    <source>
        <dbReference type="SAM" id="MobiDB-lite"/>
    </source>
</evidence>
<evidence type="ECO:0000313" key="2">
    <source>
        <dbReference type="EMBL" id="KAE9389187.1"/>
    </source>
</evidence>